<sequence length="95" mass="10744">MEEQQKTVKAHKLVVNNRKTSMVTGVLDVLSFDLNEILLETEQGMLLVKGTDLHVNRLSVEKGEVDLSGTIDSVSYSNISQAKKQEESFWTKMFK</sequence>
<dbReference type="RefSeq" id="WP_015529981.1">
    <property type="nucleotide sequence ID" value="NZ_CABHNA010000051.1"/>
</dbReference>
<dbReference type="Proteomes" id="UP000363661">
    <property type="component" value="Unassembled WGS sequence"/>
</dbReference>
<evidence type="ECO:0000313" key="4">
    <source>
        <dbReference type="Proteomes" id="UP000363661"/>
    </source>
</evidence>
<keyword evidence="4" id="KW-1185">Reference proteome</keyword>
<dbReference type="Proteomes" id="UP000078383">
    <property type="component" value="Unassembled WGS sequence"/>
</dbReference>
<accession>A0A174YH31</accession>
<dbReference type="PIRSF" id="PIRSF011576">
    <property type="entry name" value="YabP"/>
    <property type="match status" value="1"/>
</dbReference>
<dbReference type="Gene3D" id="2.60.40.2000">
    <property type="match status" value="1"/>
</dbReference>
<dbReference type="InterPro" id="IPR012504">
    <property type="entry name" value="Spore_YabP"/>
</dbReference>
<dbReference type="EMBL" id="CABHNA010000051">
    <property type="protein sequence ID" value="VUX07489.1"/>
    <property type="molecule type" value="Genomic_DNA"/>
</dbReference>
<evidence type="ECO:0000313" key="1">
    <source>
        <dbReference type="EMBL" id="CUQ85237.1"/>
    </source>
</evidence>
<gene>
    <name evidence="2" type="primary">yabP</name>
    <name evidence="1" type="ORF">ERS852502_01104</name>
    <name evidence="2" type="ORF">RTSSTS7063_01383</name>
</gene>
<evidence type="ECO:0000313" key="2">
    <source>
        <dbReference type="EMBL" id="VUX07489.1"/>
    </source>
</evidence>
<protein>
    <submittedName>
        <fullName evidence="2">Spore protein YabP</fullName>
    </submittedName>
    <submittedName>
        <fullName evidence="1">Sporulation protein YabP</fullName>
    </submittedName>
</protein>
<evidence type="ECO:0000313" key="3">
    <source>
        <dbReference type="Proteomes" id="UP000078383"/>
    </source>
</evidence>
<dbReference type="AlphaFoldDB" id="A0A174YH31"/>
<dbReference type="NCBIfam" id="TIGR02892">
    <property type="entry name" value="spore_yabP"/>
    <property type="match status" value="1"/>
</dbReference>
<dbReference type="EMBL" id="CZBX01000004">
    <property type="protein sequence ID" value="CUQ85237.1"/>
    <property type="molecule type" value="Genomic_DNA"/>
</dbReference>
<dbReference type="GeneID" id="303257927"/>
<dbReference type="OrthoDB" id="9795125at2"/>
<dbReference type="InterPro" id="IPR022476">
    <property type="entry name" value="Spore_YabP/YqfC"/>
</dbReference>
<dbReference type="Pfam" id="PF07873">
    <property type="entry name" value="YabP"/>
    <property type="match status" value="1"/>
</dbReference>
<dbReference type="InterPro" id="IPR038705">
    <property type="entry name" value="YabP_sf"/>
</dbReference>
<organism evidence="1 3">
    <name type="scientific">[Ruminococcus] torques</name>
    <dbReference type="NCBI Taxonomy" id="33039"/>
    <lineage>
        <taxon>Bacteria</taxon>
        <taxon>Bacillati</taxon>
        <taxon>Bacillota</taxon>
        <taxon>Clostridia</taxon>
        <taxon>Lachnospirales</taxon>
        <taxon>Lachnospiraceae</taxon>
        <taxon>Mediterraneibacter</taxon>
    </lineage>
</organism>
<dbReference type="GO" id="GO:0030435">
    <property type="term" value="P:sporulation resulting in formation of a cellular spore"/>
    <property type="evidence" value="ECO:0007669"/>
    <property type="project" value="InterPro"/>
</dbReference>
<reference evidence="2 4" key="2">
    <citation type="submission" date="2019-07" db="EMBL/GenBank/DDBJ databases">
        <authorList>
            <person name="Hibberd C M."/>
            <person name="Gehrig L. J."/>
            <person name="Chang H.-W."/>
            <person name="Venkatesh S."/>
        </authorList>
    </citation>
    <scope>NUCLEOTIDE SEQUENCE [LARGE SCALE GENOMIC DNA]</scope>
    <source>
        <strain evidence="2">Ruminococcus_torques_SSTS_Bg7063</strain>
    </source>
</reference>
<proteinExistence type="predicted"/>
<reference evidence="1 3" key="1">
    <citation type="submission" date="2015-09" db="EMBL/GenBank/DDBJ databases">
        <authorList>
            <consortium name="Pathogen Informatics"/>
        </authorList>
    </citation>
    <scope>NUCLEOTIDE SEQUENCE [LARGE SCALE GENOMIC DNA]</scope>
    <source>
        <strain evidence="1 3">2789STDY5834889</strain>
    </source>
</reference>
<name>A0A174YH31_9FIRM</name>